<evidence type="ECO:0000256" key="1">
    <source>
        <dbReference type="ARBA" id="ARBA00001911"/>
    </source>
</evidence>
<dbReference type="EC" id="4.2.3.4" evidence="8"/>
<sequence>MKTIEQNFAVPFRYGVYFTEGLFQPENSMLTDVLAQDNASSTRKVLFVIDSGVAEANPALLGQLNTYTAAHADVLHQVAEPIILPGGEVSKNEPEHLQTILNGINAFGVCRHSYLIAIGGGAILDLAGFAAAIAHRGIRLVRVPTTVLSQNDSGVGVKNSVNAFGKKNFLGTFAPPFAVINDSNFLLTLEDRDWRSGISEAVKVALIKDETFYQSIKADAQRLAQRDMAAMQKLIHRCAELHVEHIGGLDPFEMGSSRPLDFGHWAAHKLEQLTKYSLRHGEAVAIGIALDVTYSWLKGMITEQEYNEVIALLQELGFDLFVPELVQQEANGELSVIRGLTEFREHLGGKLTIMLLAQIGLGVEVHHMDQELLYQAIHLLQKKQQPHTLPQV</sequence>
<dbReference type="Gene3D" id="3.40.50.1970">
    <property type="match status" value="1"/>
</dbReference>
<reference evidence="9" key="1">
    <citation type="journal article" date="2019" name="Int. J. Syst. Evol. Microbiol.">
        <title>The Global Catalogue of Microorganisms (GCM) 10K type strain sequencing project: providing services to taxonomists for standard genome sequencing and annotation.</title>
        <authorList>
            <consortium name="The Broad Institute Genomics Platform"/>
            <consortium name="The Broad Institute Genome Sequencing Center for Infectious Disease"/>
            <person name="Wu L."/>
            <person name="Ma J."/>
        </authorList>
    </citation>
    <scope>NUCLEOTIDE SEQUENCE [LARGE SCALE GENOMIC DNA]</scope>
    <source>
        <strain evidence="9">JCM 31319</strain>
    </source>
</reference>
<gene>
    <name evidence="8" type="ORF">ACFQ2O_06345</name>
</gene>
<dbReference type="Proteomes" id="UP001597094">
    <property type="component" value="Unassembled WGS sequence"/>
</dbReference>
<comment type="caution">
    <text evidence="8">The sequence shown here is derived from an EMBL/GenBank/DDBJ whole genome shotgun (WGS) entry which is preliminary data.</text>
</comment>
<keyword evidence="9" id="KW-1185">Reference proteome</keyword>
<keyword evidence="2" id="KW-0028">Amino-acid biosynthesis</keyword>
<evidence type="ECO:0000259" key="6">
    <source>
        <dbReference type="Pfam" id="PF01761"/>
    </source>
</evidence>
<name>A0ABW3SP00_9BACT</name>
<dbReference type="NCBIfam" id="NF004852">
    <property type="entry name" value="PRK06203.1"/>
    <property type="match status" value="1"/>
</dbReference>
<evidence type="ECO:0000313" key="8">
    <source>
        <dbReference type="EMBL" id="MFD1185821.1"/>
    </source>
</evidence>
<evidence type="ECO:0000256" key="2">
    <source>
        <dbReference type="ARBA" id="ARBA00022605"/>
    </source>
</evidence>
<dbReference type="RefSeq" id="WP_377524164.1">
    <property type="nucleotide sequence ID" value="NZ_JBHTLD010000038.1"/>
</dbReference>
<accession>A0ABW3SP00</accession>
<evidence type="ECO:0000259" key="7">
    <source>
        <dbReference type="Pfam" id="PF24621"/>
    </source>
</evidence>
<dbReference type="EMBL" id="JBHTLD010000038">
    <property type="protein sequence ID" value="MFD1185821.1"/>
    <property type="molecule type" value="Genomic_DNA"/>
</dbReference>
<evidence type="ECO:0000256" key="5">
    <source>
        <dbReference type="ARBA" id="ARBA00023239"/>
    </source>
</evidence>
<evidence type="ECO:0000313" key="9">
    <source>
        <dbReference type="Proteomes" id="UP001597094"/>
    </source>
</evidence>
<dbReference type="InterPro" id="IPR056179">
    <property type="entry name" value="DHQS_C"/>
</dbReference>
<keyword evidence="3" id="KW-0520">NAD</keyword>
<keyword evidence="4" id="KW-0057">Aromatic amino acid biosynthesis</keyword>
<dbReference type="InterPro" id="IPR030960">
    <property type="entry name" value="DHQS/DOIS_N"/>
</dbReference>
<dbReference type="SUPFAM" id="SSF56796">
    <property type="entry name" value="Dehydroquinate synthase-like"/>
    <property type="match status" value="1"/>
</dbReference>
<dbReference type="PANTHER" id="PTHR43622">
    <property type="entry name" value="3-DEHYDROQUINATE SYNTHASE"/>
    <property type="match status" value="1"/>
</dbReference>
<organism evidence="8 9">
    <name type="scientific">Pontibacter rugosus</name>
    <dbReference type="NCBI Taxonomy" id="1745966"/>
    <lineage>
        <taxon>Bacteria</taxon>
        <taxon>Pseudomonadati</taxon>
        <taxon>Bacteroidota</taxon>
        <taxon>Cytophagia</taxon>
        <taxon>Cytophagales</taxon>
        <taxon>Hymenobacteraceae</taxon>
        <taxon>Pontibacter</taxon>
    </lineage>
</organism>
<dbReference type="GO" id="GO:0003856">
    <property type="term" value="F:3-dehydroquinate synthase activity"/>
    <property type="evidence" value="ECO:0007669"/>
    <property type="project" value="UniProtKB-EC"/>
</dbReference>
<comment type="cofactor">
    <cofactor evidence="1">
        <name>NAD(+)</name>
        <dbReference type="ChEBI" id="CHEBI:57540"/>
    </cofactor>
</comment>
<evidence type="ECO:0000256" key="4">
    <source>
        <dbReference type="ARBA" id="ARBA00023141"/>
    </source>
</evidence>
<dbReference type="Pfam" id="PF24621">
    <property type="entry name" value="DHQS_C"/>
    <property type="match status" value="1"/>
</dbReference>
<protein>
    <submittedName>
        <fullName evidence="8">3-dehydroquinate synthase</fullName>
        <ecNumber evidence="8">4.2.3.4</ecNumber>
    </submittedName>
</protein>
<dbReference type="PANTHER" id="PTHR43622:SF7">
    <property type="entry name" value="3-DEHYDROQUINATE SYNTHASE, CHLOROPLASTIC"/>
    <property type="match status" value="1"/>
</dbReference>
<dbReference type="InterPro" id="IPR050071">
    <property type="entry name" value="Dehydroquinate_synthase"/>
</dbReference>
<evidence type="ECO:0000256" key="3">
    <source>
        <dbReference type="ARBA" id="ARBA00023027"/>
    </source>
</evidence>
<feature type="domain" description="3-dehydroquinate synthase C-terminal" evidence="7">
    <location>
        <begin position="197"/>
        <end position="323"/>
    </location>
</feature>
<dbReference type="CDD" id="cd08198">
    <property type="entry name" value="DHQS-like"/>
    <property type="match status" value="1"/>
</dbReference>
<dbReference type="Pfam" id="PF01761">
    <property type="entry name" value="DHQ_synthase"/>
    <property type="match status" value="1"/>
</dbReference>
<dbReference type="Gene3D" id="1.20.1090.10">
    <property type="entry name" value="Dehydroquinate synthase-like - alpha domain"/>
    <property type="match status" value="1"/>
</dbReference>
<feature type="domain" description="3-dehydroquinate synthase N-terminal" evidence="6">
    <location>
        <begin position="82"/>
        <end position="195"/>
    </location>
</feature>
<keyword evidence="5 8" id="KW-0456">Lyase</keyword>
<proteinExistence type="predicted"/>